<keyword evidence="4 10" id="KW-1003">Cell membrane</keyword>
<evidence type="ECO:0000256" key="8">
    <source>
        <dbReference type="ARBA" id="ARBA00023136"/>
    </source>
</evidence>
<dbReference type="EC" id="7.1.1.9" evidence="10"/>
<evidence type="ECO:0000256" key="4">
    <source>
        <dbReference type="ARBA" id="ARBA00022475"/>
    </source>
</evidence>
<gene>
    <name evidence="12" type="ORF">BF93_07770</name>
</gene>
<comment type="caution">
    <text evidence="12">The sequence shown here is derived from an EMBL/GenBank/DDBJ whole genome shotgun (WGS) entry which is preliminary data.</text>
</comment>
<evidence type="ECO:0000256" key="7">
    <source>
        <dbReference type="ARBA" id="ARBA00022989"/>
    </source>
</evidence>
<keyword evidence="7 11" id="KW-1133">Transmembrane helix</keyword>
<dbReference type="eggNOG" id="ENOG5031SSV">
    <property type="taxonomic scope" value="Bacteria"/>
</dbReference>
<keyword evidence="6 10" id="KW-1278">Translocase</keyword>
<keyword evidence="13" id="KW-1185">Reference proteome</keyword>
<evidence type="ECO:0000313" key="12">
    <source>
        <dbReference type="EMBL" id="EWS82908.1"/>
    </source>
</evidence>
<dbReference type="RefSeq" id="WP_038370353.1">
    <property type="nucleotide sequence ID" value="NZ_BAAAOW010000001.1"/>
</dbReference>
<evidence type="ECO:0000256" key="10">
    <source>
        <dbReference type="PIRNR" id="PIRNR017385"/>
    </source>
</evidence>
<comment type="function">
    <text evidence="1 10">Part of cytochrome c oxidase, its function is unknown.</text>
</comment>
<reference evidence="12 13" key="1">
    <citation type="submission" date="2014-02" db="EMBL/GenBank/DDBJ databases">
        <title>Genome sequence of Brachybacterium phenoliresistens strain W13A50.</title>
        <authorList>
            <person name="Wang X."/>
        </authorList>
    </citation>
    <scope>NUCLEOTIDE SEQUENCE [LARGE SCALE GENOMIC DNA]</scope>
    <source>
        <strain evidence="12 13">W13A50</strain>
    </source>
</reference>
<keyword evidence="5 11" id="KW-0812">Transmembrane</keyword>
<comment type="subunit">
    <text evidence="10">Associates with subunits I, II and III to form cytochrome c oxidase.</text>
</comment>
<evidence type="ECO:0000256" key="11">
    <source>
        <dbReference type="SAM" id="Phobius"/>
    </source>
</evidence>
<dbReference type="EMBL" id="JDYK01000002">
    <property type="protein sequence ID" value="EWS82908.1"/>
    <property type="molecule type" value="Genomic_DNA"/>
</dbReference>
<dbReference type="InterPro" id="IPR021050">
    <property type="entry name" value="Cyt_c_oxidase_su4_actinobac"/>
</dbReference>
<feature type="transmembrane region" description="Helical" evidence="11">
    <location>
        <begin position="7"/>
        <end position="25"/>
    </location>
</feature>
<dbReference type="PATRIC" id="fig|396014.3.peg.550"/>
<proteinExistence type="inferred from homology"/>
<comment type="similarity">
    <text evidence="3 10">Belongs to the cytochrome c oxidase bacterial subunit CtaF family.</text>
</comment>
<dbReference type="STRING" id="396014.BF93_07770"/>
<dbReference type="AlphaFoldDB" id="Z9JY21"/>
<accession>Z9JY21</accession>
<evidence type="ECO:0000256" key="1">
    <source>
        <dbReference type="ARBA" id="ARBA00002536"/>
    </source>
</evidence>
<protein>
    <recommendedName>
        <fullName evidence="10">Cytochrome c oxidase polypeptide 4</fullName>
        <ecNumber evidence="10">7.1.1.9</ecNumber>
    </recommendedName>
    <alternativeName>
        <fullName evidence="10">Cytochrome aa3 subunit 4</fullName>
    </alternativeName>
    <alternativeName>
        <fullName evidence="10">Cytochrome c oxidase polypeptide IV</fullName>
    </alternativeName>
</protein>
<evidence type="ECO:0000256" key="6">
    <source>
        <dbReference type="ARBA" id="ARBA00022967"/>
    </source>
</evidence>
<feature type="transmembrane region" description="Helical" evidence="11">
    <location>
        <begin position="37"/>
        <end position="56"/>
    </location>
</feature>
<comment type="subcellular location">
    <subcellularLocation>
        <location evidence="2">Cell membrane</location>
        <topology evidence="2">Multi-pass membrane protein</topology>
    </subcellularLocation>
</comment>
<dbReference type="GO" id="GO:0005886">
    <property type="term" value="C:plasma membrane"/>
    <property type="evidence" value="ECO:0007669"/>
    <property type="project" value="UniProtKB-SubCell"/>
</dbReference>
<evidence type="ECO:0000313" key="13">
    <source>
        <dbReference type="Proteomes" id="UP000023067"/>
    </source>
</evidence>
<name>Z9JY21_9MICO</name>
<dbReference type="OrthoDB" id="5244617at2"/>
<keyword evidence="8 10" id="KW-0472">Membrane</keyword>
<dbReference type="GO" id="GO:0004129">
    <property type="term" value="F:cytochrome-c oxidase activity"/>
    <property type="evidence" value="ECO:0007669"/>
    <property type="project" value="UniProtKB-EC"/>
</dbReference>
<feature type="transmembrane region" description="Helical" evidence="11">
    <location>
        <begin position="110"/>
        <end position="129"/>
    </location>
</feature>
<evidence type="ECO:0000256" key="5">
    <source>
        <dbReference type="ARBA" id="ARBA00022692"/>
    </source>
</evidence>
<dbReference type="GO" id="GO:0022900">
    <property type="term" value="P:electron transport chain"/>
    <property type="evidence" value="ECO:0007669"/>
    <property type="project" value="InterPro"/>
</dbReference>
<dbReference type="Pfam" id="PF12270">
    <property type="entry name" value="Cyt_c_ox_IV"/>
    <property type="match status" value="1"/>
</dbReference>
<sequence>MRTTSRIFWILALFFLAAAVVYGLMTGYAAPMGIETVGFPALLMATGLAALIALTTQITAKKFPNQPEEDEVAPVSAQAGVQGSFAPYSWWPLWAAIGCAMAFLGVAVGWWLLGLGMIPVIVGVCGWVMEFSRNEHAH</sequence>
<organism evidence="12 13">
    <name type="scientific">Brachybacterium phenoliresistens</name>
    <dbReference type="NCBI Taxonomy" id="396014"/>
    <lineage>
        <taxon>Bacteria</taxon>
        <taxon>Bacillati</taxon>
        <taxon>Actinomycetota</taxon>
        <taxon>Actinomycetes</taxon>
        <taxon>Micrococcales</taxon>
        <taxon>Dermabacteraceae</taxon>
        <taxon>Brachybacterium</taxon>
    </lineage>
</organism>
<dbReference type="Proteomes" id="UP000023067">
    <property type="component" value="Unassembled WGS sequence"/>
</dbReference>
<dbReference type="PIRSF" id="PIRSF017385">
    <property type="entry name" value="CtaF"/>
    <property type="match status" value="1"/>
</dbReference>
<evidence type="ECO:0000256" key="3">
    <source>
        <dbReference type="ARBA" id="ARBA00006870"/>
    </source>
</evidence>
<dbReference type="HOGENOM" id="CLU_145919_0_0_11"/>
<evidence type="ECO:0000256" key="9">
    <source>
        <dbReference type="ARBA" id="ARBA00047816"/>
    </source>
</evidence>
<evidence type="ECO:0000256" key="2">
    <source>
        <dbReference type="ARBA" id="ARBA00004651"/>
    </source>
</evidence>
<comment type="catalytic activity">
    <reaction evidence="9 10">
        <text>4 Fe(II)-[cytochrome c] + O2 + 8 H(+)(in) = 4 Fe(III)-[cytochrome c] + 2 H2O + 4 H(+)(out)</text>
        <dbReference type="Rhea" id="RHEA:11436"/>
        <dbReference type="Rhea" id="RHEA-COMP:10350"/>
        <dbReference type="Rhea" id="RHEA-COMP:14399"/>
        <dbReference type="ChEBI" id="CHEBI:15377"/>
        <dbReference type="ChEBI" id="CHEBI:15378"/>
        <dbReference type="ChEBI" id="CHEBI:15379"/>
        <dbReference type="ChEBI" id="CHEBI:29033"/>
        <dbReference type="ChEBI" id="CHEBI:29034"/>
        <dbReference type="EC" id="7.1.1.9"/>
    </reaction>
</comment>